<dbReference type="GO" id="GO:0005634">
    <property type="term" value="C:nucleus"/>
    <property type="evidence" value="ECO:0007669"/>
    <property type="project" value="UniProtKB-SubCell"/>
</dbReference>
<dbReference type="InterPro" id="IPR036638">
    <property type="entry name" value="HLH_DNA-bd_sf"/>
</dbReference>
<feature type="domain" description="BHLH" evidence="8">
    <location>
        <begin position="37"/>
        <end position="87"/>
    </location>
</feature>
<evidence type="ECO:0000256" key="2">
    <source>
        <dbReference type="ARBA" id="ARBA00023015"/>
    </source>
</evidence>
<evidence type="ECO:0000256" key="3">
    <source>
        <dbReference type="ARBA" id="ARBA00023125"/>
    </source>
</evidence>
<dbReference type="GO" id="GO:0046983">
    <property type="term" value="F:protein dimerization activity"/>
    <property type="evidence" value="ECO:0007669"/>
    <property type="project" value="InterPro"/>
</dbReference>
<evidence type="ECO:0000259" key="8">
    <source>
        <dbReference type="PROSITE" id="PS50888"/>
    </source>
</evidence>
<dbReference type="Proteomes" id="UP000626092">
    <property type="component" value="Unassembled WGS sequence"/>
</dbReference>
<keyword evidence="2" id="KW-0805">Transcription regulation</keyword>
<dbReference type="PANTHER" id="PTHR47075">
    <property type="entry name" value="TRANSCRIPTION FACTOR BHLH47"/>
    <property type="match status" value="1"/>
</dbReference>
<dbReference type="Gene3D" id="4.10.280.10">
    <property type="entry name" value="Helix-loop-helix DNA-binding domain"/>
    <property type="match status" value="1"/>
</dbReference>
<keyword evidence="6" id="KW-0175">Coiled coil</keyword>
<dbReference type="InterPro" id="IPR011598">
    <property type="entry name" value="bHLH_dom"/>
</dbReference>
<organism evidence="9 10">
    <name type="scientific">Rhododendron simsii</name>
    <name type="common">Sims's rhododendron</name>
    <dbReference type="NCBI Taxonomy" id="118357"/>
    <lineage>
        <taxon>Eukaryota</taxon>
        <taxon>Viridiplantae</taxon>
        <taxon>Streptophyta</taxon>
        <taxon>Embryophyta</taxon>
        <taxon>Tracheophyta</taxon>
        <taxon>Spermatophyta</taxon>
        <taxon>Magnoliopsida</taxon>
        <taxon>eudicotyledons</taxon>
        <taxon>Gunneridae</taxon>
        <taxon>Pentapetalae</taxon>
        <taxon>asterids</taxon>
        <taxon>Ericales</taxon>
        <taxon>Ericaceae</taxon>
        <taxon>Ericoideae</taxon>
        <taxon>Rhodoreae</taxon>
        <taxon>Rhododendron</taxon>
    </lineage>
</organism>
<name>A0A834LG29_RHOSS</name>
<dbReference type="InterPro" id="IPR057075">
    <property type="entry name" value="bHLH_IRO3"/>
</dbReference>
<keyword evidence="4" id="KW-0804">Transcription</keyword>
<dbReference type="AlphaFoldDB" id="A0A834LG29"/>
<evidence type="ECO:0000313" key="9">
    <source>
        <dbReference type="EMBL" id="KAF7134276.1"/>
    </source>
</evidence>
<feature type="region of interest" description="Disordered" evidence="7">
    <location>
        <begin position="1"/>
        <end position="47"/>
    </location>
</feature>
<dbReference type="GO" id="GO:0003677">
    <property type="term" value="F:DNA binding"/>
    <property type="evidence" value="ECO:0007669"/>
    <property type="project" value="UniProtKB-KW"/>
</dbReference>
<sequence>MASEAPVPSSDNVDVVPDKPVPSRSTSRSKNKPGKVPKKIHKAEREKLKRDSLNVLFLKLSDTLEPAHQNNGKASVLSNATRILRDLLAQVDCLKKENATLLSESHYVAAEKHELKDENSALQAQIEDLKSEVQERTYSKYAWKLDHSQSQLETMPHLQEDHHLVIPVVEQASQPAPVLGSVLVVPLNHHDLTVHHEPATSDSVSKLPTNVSRPHARYPSSSDSWPYQILPVQSDTTQTVQQASSSGED</sequence>
<evidence type="ECO:0000256" key="6">
    <source>
        <dbReference type="SAM" id="Coils"/>
    </source>
</evidence>
<evidence type="ECO:0000256" key="4">
    <source>
        <dbReference type="ARBA" id="ARBA00023163"/>
    </source>
</evidence>
<dbReference type="OrthoDB" id="1931098at2759"/>
<feature type="compositionally biased region" description="Polar residues" evidence="7">
    <location>
        <begin position="200"/>
        <end position="212"/>
    </location>
</feature>
<keyword evidence="3" id="KW-0238">DNA-binding</keyword>
<evidence type="ECO:0000256" key="5">
    <source>
        <dbReference type="ARBA" id="ARBA00023242"/>
    </source>
</evidence>
<keyword evidence="5" id="KW-0539">Nucleus</keyword>
<dbReference type="Pfam" id="PF23177">
    <property type="entry name" value="bHLH_IRO3"/>
    <property type="match status" value="1"/>
</dbReference>
<feature type="region of interest" description="Disordered" evidence="7">
    <location>
        <begin position="195"/>
        <end position="228"/>
    </location>
</feature>
<evidence type="ECO:0000313" key="10">
    <source>
        <dbReference type="Proteomes" id="UP000626092"/>
    </source>
</evidence>
<comment type="caution">
    <text evidence="9">The sequence shown here is derived from an EMBL/GenBank/DDBJ whole genome shotgun (WGS) entry which is preliminary data.</text>
</comment>
<dbReference type="SUPFAM" id="SSF47459">
    <property type="entry name" value="HLH, helix-loop-helix DNA-binding domain"/>
    <property type="match status" value="1"/>
</dbReference>
<evidence type="ECO:0000256" key="7">
    <source>
        <dbReference type="SAM" id="MobiDB-lite"/>
    </source>
</evidence>
<comment type="subcellular location">
    <subcellularLocation>
        <location evidence="1">Nucleus</location>
    </subcellularLocation>
</comment>
<protein>
    <recommendedName>
        <fullName evidence="8">BHLH domain-containing protein</fullName>
    </recommendedName>
</protein>
<dbReference type="PANTHER" id="PTHR47075:SF9">
    <property type="entry name" value="TRANSCRIPTION FACTOR BHLH47"/>
    <property type="match status" value="1"/>
</dbReference>
<proteinExistence type="predicted"/>
<keyword evidence="10" id="KW-1185">Reference proteome</keyword>
<accession>A0A834LG29</accession>
<dbReference type="EMBL" id="WJXA01000008">
    <property type="protein sequence ID" value="KAF7134276.1"/>
    <property type="molecule type" value="Genomic_DNA"/>
</dbReference>
<reference evidence="9" key="1">
    <citation type="submission" date="2019-11" db="EMBL/GenBank/DDBJ databases">
        <authorList>
            <person name="Liu Y."/>
            <person name="Hou J."/>
            <person name="Li T.-Q."/>
            <person name="Guan C.-H."/>
            <person name="Wu X."/>
            <person name="Wu H.-Z."/>
            <person name="Ling F."/>
            <person name="Zhang R."/>
            <person name="Shi X.-G."/>
            <person name="Ren J.-P."/>
            <person name="Chen E.-F."/>
            <person name="Sun J.-M."/>
        </authorList>
    </citation>
    <scope>NUCLEOTIDE SEQUENCE</scope>
    <source>
        <strain evidence="9">Adult_tree_wgs_1</strain>
        <tissue evidence="9">Leaves</tissue>
    </source>
</reference>
<feature type="compositionally biased region" description="Basic residues" evidence="7">
    <location>
        <begin position="27"/>
        <end position="42"/>
    </location>
</feature>
<feature type="compositionally biased region" description="Low complexity" evidence="7">
    <location>
        <begin position="1"/>
        <end position="15"/>
    </location>
</feature>
<feature type="compositionally biased region" description="Polar residues" evidence="7">
    <location>
        <begin position="219"/>
        <end position="228"/>
    </location>
</feature>
<evidence type="ECO:0000256" key="1">
    <source>
        <dbReference type="ARBA" id="ARBA00004123"/>
    </source>
</evidence>
<gene>
    <name evidence="9" type="ORF">RHSIM_Rhsim08G0068600</name>
</gene>
<feature type="coiled-coil region" evidence="6">
    <location>
        <begin position="77"/>
        <end position="132"/>
    </location>
</feature>
<dbReference type="PROSITE" id="PS50888">
    <property type="entry name" value="BHLH"/>
    <property type="match status" value="1"/>
</dbReference>